<evidence type="ECO:0008006" key="9">
    <source>
        <dbReference type="Google" id="ProtNLM"/>
    </source>
</evidence>
<accession>A0A8H9G184</accession>
<dbReference type="GO" id="GO:1990281">
    <property type="term" value="C:efflux pump complex"/>
    <property type="evidence" value="ECO:0007669"/>
    <property type="project" value="TreeGrafter"/>
</dbReference>
<organism evidence="7 8">
    <name type="scientific">Sphingobacterium cellulitidis</name>
    <dbReference type="NCBI Taxonomy" id="1768011"/>
    <lineage>
        <taxon>Bacteria</taxon>
        <taxon>Pseudomonadati</taxon>
        <taxon>Bacteroidota</taxon>
        <taxon>Sphingobacteriia</taxon>
        <taxon>Sphingobacteriales</taxon>
        <taxon>Sphingobacteriaceae</taxon>
        <taxon>Sphingobacterium</taxon>
    </lineage>
</organism>
<dbReference type="GO" id="GO:0015288">
    <property type="term" value="F:porin activity"/>
    <property type="evidence" value="ECO:0007669"/>
    <property type="project" value="TreeGrafter"/>
</dbReference>
<keyword evidence="3" id="KW-0812">Transmembrane</keyword>
<dbReference type="GO" id="GO:0015562">
    <property type="term" value="F:efflux transmembrane transporter activity"/>
    <property type="evidence" value="ECO:0007669"/>
    <property type="project" value="InterPro"/>
</dbReference>
<dbReference type="GO" id="GO:0009279">
    <property type="term" value="C:cell outer membrane"/>
    <property type="evidence" value="ECO:0007669"/>
    <property type="project" value="UniProtKB-SubCell"/>
</dbReference>
<evidence type="ECO:0000313" key="7">
    <source>
        <dbReference type="EMBL" id="GGE19850.1"/>
    </source>
</evidence>
<comment type="caution">
    <text evidence="7">The sequence shown here is derived from an EMBL/GenBank/DDBJ whole genome shotgun (WGS) entry which is preliminary data.</text>
</comment>
<evidence type="ECO:0000313" key="8">
    <source>
        <dbReference type="Proteomes" id="UP000614460"/>
    </source>
</evidence>
<dbReference type="InterPro" id="IPR051906">
    <property type="entry name" value="TolC-like"/>
</dbReference>
<feature type="coiled-coil region" evidence="6">
    <location>
        <begin position="352"/>
        <end position="379"/>
    </location>
</feature>
<evidence type="ECO:0000256" key="5">
    <source>
        <dbReference type="ARBA" id="ARBA00023237"/>
    </source>
</evidence>
<dbReference type="AlphaFoldDB" id="A0A8H9G184"/>
<comment type="subcellular location">
    <subcellularLocation>
        <location evidence="1">Cell outer membrane</location>
    </subcellularLocation>
</comment>
<reference evidence="7" key="2">
    <citation type="submission" date="2020-09" db="EMBL/GenBank/DDBJ databases">
        <authorList>
            <person name="Sun Q."/>
            <person name="Zhou Y."/>
        </authorList>
    </citation>
    <scope>NUCLEOTIDE SEQUENCE</scope>
    <source>
        <strain evidence="7">CGMCC 1.15966</strain>
    </source>
</reference>
<evidence type="ECO:0000256" key="2">
    <source>
        <dbReference type="ARBA" id="ARBA00022452"/>
    </source>
</evidence>
<proteinExistence type="predicted"/>
<gene>
    <name evidence="7" type="ORF">GCM10011516_16880</name>
</gene>
<evidence type="ECO:0000256" key="6">
    <source>
        <dbReference type="SAM" id="Coils"/>
    </source>
</evidence>
<dbReference type="Gene3D" id="1.20.1600.10">
    <property type="entry name" value="Outer membrane efflux proteins (OEP)"/>
    <property type="match status" value="1"/>
</dbReference>
<keyword evidence="6" id="KW-0175">Coiled coil</keyword>
<keyword evidence="2" id="KW-1134">Transmembrane beta strand</keyword>
<dbReference type="RefSeq" id="WP_182498483.1">
    <property type="nucleotide sequence ID" value="NZ_BMKM01000003.1"/>
</dbReference>
<dbReference type="EMBL" id="BMKM01000003">
    <property type="protein sequence ID" value="GGE19850.1"/>
    <property type="molecule type" value="Genomic_DNA"/>
</dbReference>
<dbReference type="PANTHER" id="PTHR30026">
    <property type="entry name" value="OUTER MEMBRANE PROTEIN TOLC"/>
    <property type="match status" value="1"/>
</dbReference>
<evidence type="ECO:0000256" key="3">
    <source>
        <dbReference type="ARBA" id="ARBA00022692"/>
    </source>
</evidence>
<keyword evidence="4" id="KW-0472">Membrane</keyword>
<keyword evidence="5" id="KW-0998">Cell outer membrane</keyword>
<keyword evidence="8" id="KW-1185">Reference proteome</keyword>
<evidence type="ECO:0000256" key="4">
    <source>
        <dbReference type="ARBA" id="ARBA00023136"/>
    </source>
</evidence>
<dbReference type="Proteomes" id="UP000614460">
    <property type="component" value="Unassembled WGS sequence"/>
</dbReference>
<dbReference type="PANTHER" id="PTHR30026:SF20">
    <property type="entry name" value="OUTER MEMBRANE PROTEIN TOLC"/>
    <property type="match status" value="1"/>
</dbReference>
<reference evidence="7" key="1">
    <citation type="journal article" date="2014" name="Int. J. Syst. Evol. Microbiol.">
        <title>Complete genome sequence of Corynebacterium casei LMG S-19264T (=DSM 44701T), isolated from a smear-ripened cheese.</title>
        <authorList>
            <consortium name="US DOE Joint Genome Institute (JGI-PGF)"/>
            <person name="Walter F."/>
            <person name="Albersmeier A."/>
            <person name="Kalinowski J."/>
            <person name="Ruckert C."/>
        </authorList>
    </citation>
    <scope>NUCLEOTIDE SEQUENCE</scope>
    <source>
        <strain evidence="7">CGMCC 1.15966</strain>
    </source>
</reference>
<dbReference type="SUPFAM" id="SSF56954">
    <property type="entry name" value="Outer membrane efflux proteins (OEP)"/>
    <property type="match status" value="1"/>
</dbReference>
<protein>
    <recommendedName>
        <fullName evidence="9">Outer membrane protein TolC</fullName>
    </recommendedName>
</protein>
<sequence>MNRIIIPILIILTGISISNAQELSIQELWNEVDKTYSIQEKRLNREVQEEQLRIRKSERIPVIYGDVNLQRNLIIPTTPVPAIAFDPKADEGAILPLKFSTKWNSKAGIQLEWDLFNPTKRSQRKEDQINLEKAKVSELQSKQEWKINATLAYASIVLATEQYKAALADSILYAEINNINKDRYEAGRLSSSEYIVSQQELLRKRINIHESWSILEEANLELGRYYPLERISVLKNNIEEIVSLTDSIGEENFDQQLISLDEQLAQIQLEGIKRQALPSLSFNAYYGGQYFSNSFNIVNKNYWYGYSYANLGLKIPISAYFTNSASIRQATLNEKIFRNQLNEAKDSDAIDLKQKSSKINSQNKRIKSLEEIKELAAQNKAEKLESYEAGRILLTEFNRANSEYLKSCQDLWQAKYDLLKITIE</sequence>
<name>A0A8H9G184_9SPHI</name>
<evidence type="ECO:0000256" key="1">
    <source>
        <dbReference type="ARBA" id="ARBA00004442"/>
    </source>
</evidence>